<evidence type="ECO:0000313" key="2">
    <source>
        <dbReference type="EMBL" id="GAA5096831.1"/>
    </source>
</evidence>
<dbReference type="EMBL" id="BAABHX010000005">
    <property type="protein sequence ID" value="GAA5096831.1"/>
    <property type="molecule type" value="Genomic_DNA"/>
</dbReference>
<dbReference type="RefSeq" id="WP_345206032.1">
    <property type="nucleotide sequence ID" value="NZ_BAABHX010000005.1"/>
</dbReference>
<evidence type="ECO:0000256" key="1">
    <source>
        <dbReference type="SAM" id="SignalP"/>
    </source>
</evidence>
<dbReference type="Proteomes" id="UP001500353">
    <property type="component" value="Unassembled WGS sequence"/>
</dbReference>
<feature type="chain" id="PRO_5046022377" evidence="1">
    <location>
        <begin position="17"/>
        <end position="175"/>
    </location>
</feature>
<organism evidence="2 3">
    <name type="scientific">Chryseobacterium ginsengisoli</name>
    <dbReference type="NCBI Taxonomy" id="363853"/>
    <lineage>
        <taxon>Bacteria</taxon>
        <taxon>Pseudomonadati</taxon>
        <taxon>Bacteroidota</taxon>
        <taxon>Flavobacteriia</taxon>
        <taxon>Flavobacteriales</taxon>
        <taxon>Weeksellaceae</taxon>
        <taxon>Chryseobacterium group</taxon>
        <taxon>Chryseobacterium</taxon>
    </lineage>
</organism>
<accession>A0ABP9MHP5</accession>
<gene>
    <name evidence="2" type="ORF">GCM10023210_31130</name>
</gene>
<feature type="signal peptide" evidence="1">
    <location>
        <begin position="1"/>
        <end position="16"/>
    </location>
</feature>
<name>A0ABP9MHP5_9FLAO</name>
<keyword evidence="3" id="KW-1185">Reference proteome</keyword>
<proteinExistence type="predicted"/>
<comment type="caution">
    <text evidence="2">The sequence shown here is derived from an EMBL/GenBank/DDBJ whole genome shotgun (WGS) entry which is preliminary data.</text>
</comment>
<sequence>MKNIIILLLFSSFAFGQEISPYYPAKQDNAWRGNEPTQLTFYDAMFVAGALQNFVSDHMAMAVTGSDASTYHFQDKFSTGKLNIALKQEQIKANVPNPEIVTSIKISGDKDKVFTFFVEYWNTTINWDAKKSDIERLHQQDVIRLHFNAGKPYITITNGTYKNKADFEAFFNTLL</sequence>
<protein>
    <submittedName>
        <fullName evidence="2">Uncharacterized protein</fullName>
    </submittedName>
</protein>
<keyword evidence="1" id="KW-0732">Signal</keyword>
<reference evidence="3" key="1">
    <citation type="journal article" date="2019" name="Int. J. Syst. Evol. Microbiol.">
        <title>The Global Catalogue of Microorganisms (GCM) 10K type strain sequencing project: providing services to taxonomists for standard genome sequencing and annotation.</title>
        <authorList>
            <consortium name="The Broad Institute Genomics Platform"/>
            <consortium name="The Broad Institute Genome Sequencing Center for Infectious Disease"/>
            <person name="Wu L."/>
            <person name="Ma J."/>
        </authorList>
    </citation>
    <scope>NUCLEOTIDE SEQUENCE [LARGE SCALE GENOMIC DNA]</scope>
    <source>
        <strain evidence="3">JCM 18019</strain>
    </source>
</reference>
<evidence type="ECO:0000313" key="3">
    <source>
        <dbReference type="Proteomes" id="UP001500353"/>
    </source>
</evidence>